<reference evidence="2" key="1">
    <citation type="journal article" date="2021" name="bioRxiv">
        <title>Unraveling nitrogen, sulfur and carbon metabolic pathways and microbial community transcriptional responses to substrate deprivation and toxicity stresses in a bioreactor mimicking anoxic brackish coastal sediment conditions.</title>
        <authorList>
            <person name="Martins P.D."/>
            <person name="Echeveste M.J."/>
            <person name="Arshad A."/>
            <person name="Kurth J."/>
            <person name="Ouboter H."/>
            <person name="Jetten M.S.M."/>
            <person name="Welte C.U."/>
        </authorList>
    </citation>
    <scope>NUCLEOTIDE SEQUENCE</scope>
    <source>
        <strain evidence="2">MAG_39</strain>
    </source>
</reference>
<evidence type="ECO:0000313" key="3">
    <source>
        <dbReference type="Proteomes" id="UP000705867"/>
    </source>
</evidence>
<proteinExistence type="predicted"/>
<sequence>MNSSISFSSKVCAFFCAVLFFLSGCTTLEGDKGALYQPAGGMRIAVLPVENLTGKAAPLKEIRKVLMEELRARGIPLLDETVLENFLAQRRIRHMGGLDPIAASAFEQEVGVDAVLVTSLEWYDEYAPPKISLFSRLISTGDNPSVLWMTGLGAAGDARQGLLGLGLIEDPQRLQSHAVRSLVVSLERFLAGGKARTGRDGREDAPSPAGKENTGGERAAYGTGRFRPKISYYSPLPRSGRKYSIAVIPFSNESERKNAGEIMMLHFVRHLRSVRSFEVIEPGVVRQKLINMRVVMTAGLSLADSEVIFDLLGADLILAGKCTEYQDYAGSSGAPRVKYSVLLIEKQSLKTIGAFHSYNDGDEGVFLFDWKKVRTAHELASGMAGATVEGLSR</sequence>
<dbReference type="Gene3D" id="3.40.50.10610">
    <property type="entry name" value="ABC-type transport auxiliary lipoprotein component"/>
    <property type="match status" value="2"/>
</dbReference>
<dbReference type="Proteomes" id="UP000705867">
    <property type="component" value="Unassembled WGS sequence"/>
</dbReference>
<accession>A0A953J3G9</accession>
<organism evidence="2 3">
    <name type="scientific">Candidatus Nitrobium versatile</name>
    <dbReference type="NCBI Taxonomy" id="2884831"/>
    <lineage>
        <taxon>Bacteria</taxon>
        <taxon>Pseudomonadati</taxon>
        <taxon>Nitrospirota</taxon>
        <taxon>Nitrospiria</taxon>
        <taxon>Nitrospirales</taxon>
        <taxon>Nitrospiraceae</taxon>
        <taxon>Candidatus Nitrobium</taxon>
    </lineage>
</organism>
<dbReference type="AlphaFoldDB" id="A0A953J3G9"/>
<evidence type="ECO:0000256" key="1">
    <source>
        <dbReference type="SAM" id="MobiDB-lite"/>
    </source>
</evidence>
<evidence type="ECO:0008006" key="4">
    <source>
        <dbReference type="Google" id="ProtNLM"/>
    </source>
</evidence>
<dbReference type="EMBL" id="JAIOIV010000015">
    <property type="protein sequence ID" value="MBZ0154868.1"/>
    <property type="molecule type" value="Genomic_DNA"/>
</dbReference>
<comment type="caution">
    <text evidence="2">The sequence shown here is derived from an EMBL/GenBank/DDBJ whole genome shotgun (WGS) entry which is preliminary data.</text>
</comment>
<protein>
    <recommendedName>
        <fullName evidence="4">Lipoprotein</fullName>
    </recommendedName>
</protein>
<name>A0A953J3G9_9BACT</name>
<reference evidence="2" key="2">
    <citation type="submission" date="2021-08" db="EMBL/GenBank/DDBJ databases">
        <authorList>
            <person name="Dalcin Martins P."/>
        </authorList>
    </citation>
    <scope>NUCLEOTIDE SEQUENCE</scope>
    <source>
        <strain evidence="2">MAG_39</strain>
    </source>
</reference>
<evidence type="ECO:0000313" key="2">
    <source>
        <dbReference type="EMBL" id="MBZ0154868.1"/>
    </source>
</evidence>
<gene>
    <name evidence="2" type="ORF">K8I29_01465</name>
</gene>
<feature type="region of interest" description="Disordered" evidence="1">
    <location>
        <begin position="195"/>
        <end position="220"/>
    </location>
</feature>